<name>A0ABT6DF69_9BACT</name>
<protein>
    <submittedName>
        <fullName evidence="3">Uncharacterized protein</fullName>
    </submittedName>
</protein>
<keyword evidence="2" id="KW-0812">Transmembrane</keyword>
<sequence>MSFTDRKLEIATYALVAVMIGGLGYIFKTPVQAVLANSDVSYEMPRPKSFLAALFGLGLEDREINRKYVNPFDKKKADAKKVADAKVAAPSAPKAVAQKKADAKKPADAEKKPNVDVNVVGAESDSGLAGSDIAAGGNGGGRVNFENNAKTAAAANDAAKDEKGLSGSQWIALVSAQPTKENVAKLINAYFSQEVDDATFYTIVNDLLRNNKSETQAMGLYAVSSVYNSQSFSIVATSYDQLSSENQAKAQAYLTSYANTGRSGVLLTALKSSKAEVVELAAQVIIKGYQTAKSNTTVTDPRNSRGDVVTASNAVSDYSKFIPVFQQLAQSSDAAIVGLANSALSQIQTGVASL</sequence>
<proteinExistence type="predicted"/>
<organism evidence="3 4">
    <name type="scientific">Bdellovibrio svalbardensis</name>
    <dbReference type="NCBI Taxonomy" id="2972972"/>
    <lineage>
        <taxon>Bacteria</taxon>
        <taxon>Pseudomonadati</taxon>
        <taxon>Bdellovibrionota</taxon>
        <taxon>Bdellovibrionia</taxon>
        <taxon>Bdellovibrionales</taxon>
        <taxon>Pseudobdellovibrionaceae</taxon>
        <taxon>Bdellovibrio</taxon>
    </lineage>
</organism>
<keyword evidence="2" id="KW-1133">Transmembrane helix</keyword>
<evidence type="ECO:0000313" key="4">
    <source>
        <dbReference type="Proteomes" id="UP001152321"/>
    </source>
</evidence>
<feature type="region of interest" description="Disordered" evidence="1">
    <location>
        <begin position="93"/>
        <end position="114"/>
    </location>
</feature>
<feature type="compositionally biased region" description="Basic and acidic residues" evidence="1">
    <location>
        <begin position="99"/>
        <end position="114"/>
    </location>
</feature>
<keyword evidence="2" id="KW-0472">Membrane</keyword>
<evidence type="ECO:0000256" key="2">
    <source>
        <dbReference type="SAM" id="Phobius"/>
    </source>
</evidence>
<dbReference type="RefSeq" id="WP_277576960.1">
    <property type="nucleotide sequence ID" value="NZ_JANRMI010000001.1"/>
</dbReference>
<reference evidence="3" key="1">
    <citation type="submission" date="2022-08" db="EMBL/GenBank/DDBJ databases">
        <title>Novel Bdellovibrio Species Isolated from Svalbard: Designation Bdellovibrio svalbardensis.</title>
        <authorList>
            <person name="Mitchell R.J."/>
            <person name="Choi S.Y."/>
        </authorList>
    </citation>
    <scope>NUCLEOTIDE SEQUENCE</scope>
    <source>
        <strain evidence="3">PAP01</strain>
    </source>
</reference>
<dbReference type="Proteomes" id="UP001152321">
    <property type="component" value="Unassembled WGS sequence"/>
</dbReference>
<feature type="transmembrane region" description="Helical" evidence="2">
    <location>
        <begin position="10"/>
        <end position="27"/>
    </location>
</feature>
<dbReference type="EMBL" id="JANRMI010000001">
    <property type="protein sequence ID" value="MDG0815485.1"/>
    <property type="molecule type" value="Genomic_DNA"/>
</dbReference>
<evidence type="ECO:0000313" key="3">
    <source>
        <dbReference type="EMBL" id="MDG0815485.1"/>
    </source>
</evidence>
<comment type="caution">
    <text evidence="3">The sequence shown here is derived from an EMBL/GenBank/DDBJ whole genome shotgun (WGS) entry which is preliminary data.</text>
</comment>
<gene>
    <name evidence="3" type="ORF">NWE73_03860</name>
</gene>
<keyword evidence="4" id="KW-1185">Reference proteome</keyword>
<accession>A0ABT6DF69</accession>
<evidence type="ECO:0000256" key="1">
    <source>
        <dbReference type="SAM" id="MobiDB-lite"/>
    </source>
</evidence>